<protein>
    <submittedName>
        <fullName evidence="5">CapA family protein</fullName>
    </submittedName>
</protein>
<gene>
    <name evidence="5" type="ORF">H8Z77_11040</name>
</gene>
<keyword evidence="3" id="KW-0472">Membrane</keyword>
<keyword evidence="6" id="KW-1185">Reference proteome</keyword>
<evidence type="ECO:0000256" key="2">
    <source>
        <dbReference type="SAM" id="MobiDB-lite"/>
    </source>
</evidence>
<dbReference type="PANTHER" id="PTHR33393:SF12">
    <property type="entry name" value="CAPSULE BIOSYNTHESIS PROTEIN CAPA"/>
    <property type="match status" value="1"/>
</dbReference>
<dbReference type="Pfam" id="PF09587">
    <property type="entry name" value="PGA_cap"/>
    <property type="match status" value="1"/>
</dbReference>
<name>A0ABR7ITS2_9CLOT</name>
<evidence type="ECO:0000313" key="6">
    <source>
        <dbReference type="Proteomes" id="UP000649151"/>
    </source>
</evidence>
<dbReference type="Gene3D" id="3.60.21.10">
    <property type="match status" value="1"/>
</dbReference>
<reference evidence="5 6" key="1">
    <citation type="submission" date="2020-08" db="EMBL/GenBank/DDBJ databases">
        <title>Genome public.</title>
        <authorList>
            <person name="Liu C."/>
            <person name="Sun Q."/>
        </authorList>
    </citation>
    <scope>NUCLEOTIDE SEQUENCE [LARGE SCALE GENOMIC DNA]</scope>
    <source>
        <strain evidence="5 6">NSJ-27</strain>
    </source>
</reference>
<evidence type="ECO:0000259" key="4">
    <source>
        <dbReference type="SMART" id="SM00854"/>
    </source>
</evidence>
<proteinExistence type="inferred from homology"/>
<evidence type="ECO:0000313" key="5">
    <source>
        <dbReference type="EMBL" id="MBC5788541.1"/>
    </source>
</evidence>
<dbReference type="CDD" id="cd07381">
    <property type="entry name" value="MPP_CapA"/>
    <property type="match status" value="1"/>
</dbReference>
<dbReference type="EMBL" id="JACOQK010000001">
    <property type="protein sequence ID" value="MBC5788541.1"/>
    <property type="molecule type" value="Genomic_DNA"/>
</dbReference>
<dbReference type="InterPro" id="IPR052169">
    <property type="entry name" value="CW_Biosynth-Accessory"/>
</dbReference>
<comment type="caution">
    <text evidence="5">The sequence shown here is derived from an EMBL/GenBank/DDBJ whole genome shotgun (WGS) entry which is preliminary data.</text>
</comment>
<organism evidence="5 6">
    <name type="scientific">Clostridium facile</name>
    <dbReference type="NCBI Taxonomy" id="2763035"/>
    <lineage>
        <taxon>Bacteria</taxon>
        <taxon>Bacillati</taxon>
        <taxon>Bacillota</taxon>
        <taxon>Clostridia</taxon>
        <taxon>Eubacteriales</taxon>
        <taxon>Clostridiaceae</taxon>
        <taxon>Clostridium</taxon>
    </lineage>
</organism>
<sequence length="414" mass="46279">MAVHHKKGKGIARPIQLILFFVFVAAIIGFVAWMAVNEQGDVNQFETSSIASSEIESSQETSSEPEEPKTTQVSLVAVGDNLMHDTVIDGGLQPDGTYNYDSYFQNIKPDIEQADVAIINQETILGGASLGYSGYPCFNSPQEMGDTLVRTGFDVVQQASNHSMDKGYQGIQNAIDYWKTSHPEIMTLGLNETPEEQNEISVMEKNGIKMAFLNYTYGLNGIPLPEDKPYLVDMLDKEKMAQDIAKAKTMADVVIVLPHWGTEYVYEPDSMQQEYTTFFAEQGVDIVIGTHPHVVEPVEWVTRPDGKQMLVYYSLGNLISCQDRTPRMLGGMARITIQKTGEEISITNAGITPLVTHYESRSNWNFGVYKLNEYTQELASRHGMRRHDSSFSLEELNSLAQQVLGDFIQYPTLN</sequence>
<dbReference type="Proteomes" id="UP000649151">
    <property type="component" value="Unassembled WGS sequence"/>
</dbReference>
<keyword evidence="3" id="KW-1133">Transmembrane helix</keyword>
<dbReference type="InterPro" id="IPR019079">
    <property type="entry name" value="Capsule_synth_CapA"/>
</dbReference>
<evidence type="ECO:0000256" key="3">
    <source>
        <dbReference type="SAM" id="Phobius"/>
    </source>
</evidence>
<dbReference type="RefSeq" id="WP_186997033.1">
    <property type="nucleotide sequence ID" value="NZ_JACOQK010000001.1"/>
</dbReference>
<dbReference type="SMART" id="SM00854">
    <property type="entry name" value="PGA_cap"/>
    <property type="match status" value="1"/>
</dbReference>
<feature type="region of interest" description="Disordered" evidence="2">
    <location>
        <begin position="47"/>
        <end position="71"/>
    </location>
</feature>
<comment type="similarity">
    <text evidence="1">Belongs to the CapA family.</text>
</comment>
<keyword evidence="3" id="KW-0812">Transmembrane</keyword>
<evidence type="ECO:0000256" key="1">
    <source>
        <dbReference type="ARBA" id="ARBA00005662"/>
    </source>
</evidence>
<dbReference type="PANTHER" id="PTHR33393">
    <property type="entry name" value="POLYGLUTAMINE SYNTHESIS ACCESSORY PROTEIN RV0574C-RELATED"/>
    <property type="match status" value="1"/>
</dbReference>
<dbReference type="SUPFAM" id="SSF56300">
    <property type="entry name" value="Metallo-dependent phosphatases"/>
    <property type="match status" value="1"/>
</dbReference>
<dbReference type="InterPro" id="IPR029052">
    <property type="entry name" value="Metallo-depent_PP-like"/>
</dbReference>
<feature type="transmembrane region" description="Helical" evidence="3">
    <location>
        <begin position="15"/>
        <end position="36"/>
    </location>
</feature>
<accession>A0ABR7ITS2</accession>
<feature type="domain" description="Capsule synthesis protein CapA" evidence="4">
    <location>
        <begin position="74"/>
        <end position="322"/>
    </location>
</feature>
<feature type="compositionally biased region" description="Low complexity" evidence="2">
    <location>
        <begin position="47"/>
        <end position="62"/>
    </location>
</feature>